<evidence type="ECO:0000256" key="4">
    <source>
        <dbReference type="ARBA" id="ARBA00023163"/>
    </source>
</evidence>
<gene>
    <name evidence="7" type="ORF">BXY39_3387</name>
</gene>
<evidence type="ECO:0000259" key="5">
    <source>
        <dbReference type="Pfam" id="PF04542"/>
    </source>
</evidence>
<evidence type="ECO:0000256" key="3">
    <source>
        <dbReference type="ARBA" id="ARBA00023082"/>
    </source>
</evidence>
<dbReference type="InterPro" id="IPR007627">
    <property type="entry name" value="RNA_pol_sigma70_r2"/>
</dbReference>
<dbReference type="InParanoid" id="A0A3M0C463"/>
<evidence type="ECO:0000313" key="8">
    <source>
        <dbReference type="Proteomes" id="UP000271227"/>
    </source>
</evidence>
<reference evidence="7 8" key="1">
    <citation type="submission" date="2018-10" db="EMBL/GenBank/DDBJ databases">
        <title>Genomic Encyclopedia of Archaeal and Bacterial Type Strains, Phase II (KMG-II): from individual species to whole genera.</title>
        <authorList>
            <person name="Goeker M."/>
        </authorList>
    </citation>
    <scope>NUCLEOTIDE SEQUENCE [LARGE SCALE GENOMIC DNA]</scope>
    <source>
        <strain evidence="7 8">DSM 25217</strain>
    </source>
</reference>
<dbReference type="Pfam" id="PF04542">
    <property type="entry name" value="Sigma70_r2"/>
    <property type="match status" value="1"/>
</dbReference>
<dbReference type="InterPro" id="IPR039425">
    <property type="entry name" value="RNA_pol_sigma-70-like"/>
</dbReference>
<comment type="caution">
    <text evidence="7">The sequence shown here is derived from an EMBL/GenBank/DDBJ whole genome shotgun (WGS) entry which is preliminary data.</text>
</comment>
<dbReference type="OrthoDB" id="9784272at2"/>
<keyword evidence="2" id="KW-0805">Transcription regulation</keyword>
<dbReference type="GO" id="GO:0003677">
    <property type="term" value="F:DNA binding"/>
    <property type="evidence" value="ECO:0007669"/>
    <property type="project" value="InterPro"/>
</dbReference>
<dbReference type="SUPFAM" id="SSF88946">
    <property type="entry name" value="Sigma2 domain of RNA polymerase sigma factors"/>
    <property type="match status" value="1"/>
</dbReference>
<dbReference type="Pfam" id="PF08281">
    <property type="entry name" value="Sigma70_r4_2"/>
    <property type="match status" value="1"/>
</dbReference>
<name>A0A3M0C463_9PROT</name>
<organism evidence="7 8">
    <name type="scientific">Eilatimonas milleporae</name>
    <dbReference type="NCBI Taxonomy" id="911205"/>
    <lineage>
        <taxon>Bacteria</taxon>
        <taxon>Pseudomonadati</taxon>
        <taxon>Pseudomonadota</taxon>
        <taxon>Alphaproteobacteria</taxon>
        <taxon>Kordiimonadales</taxon>
        <taxon>Kordiimonadaceae</taxon>
        <taxon>Eilatimonas</taxon>
    </lineage>
</organism>
<dbReference type="InterPro" id="IPR013249">
    <property type="entry name" value="RNA_pol_sigma70_r4_t2"/>
</dbReference>
<dbReference type="InterPro" id="IPR013325">
    <property type="entry name" value="RNA_pol_sigma_r2"/>
</dbReference>
<evidence type="ECO:0000313" key="7">
    <source>
        <dbReference type="EMBL" id="RMB01879.1"/>
    </source>
</evidence>
<keyword evidence="8" id="KW-1185">Reference proteome</keyword>
<accession>A0A3M0C463</accession>
<comment type="similarity">
    <text evidence="1">Belongs to the sigma-70 factor family. ECF subfamily.</text>
</comment>
<sequence>MRRAGKTGKSSSVDMALQDEHAIWLEAIAKERDRAAFAKLFRYYAPRLKAFAMKGGLSAEEAEEIMQEALVTLWRKADRFDRTKAAASTWIFTIVRNKRIDYLRREKRPDLKAEDFLHMETEEPAADISFADRQQANTIRDRMTSLPADQLVVIRKAFFEDKSHSEVASELGLPLGTVKSRIRLALARMRGMMEKE</sequence>
<keyword evidence="4" id="KW-0804">Transcription</keyword>
<keyword evidence="3" id="KW-0731">Sigma factor</keyword>
<proteinExistence type="inferred from homology"/>
<dbReference type="AlphaFoldDB" id="A0A3M0C463"/>
<feature type="domain" description="RNA polymerase sigma-70 region 2" evidence="5">
    <location>
        <begin position="40"/>
        <end position="108"/>
    </location>
</feature>
<dbReference type="Proteomes" id="UP000271227">
    <property type="component" value="Unassembled WGS sequence"/>
</dbReference>
<dbReference type="Gene3D" id="1.10.1740.10">
    <property type="match status" value="1"/>
</dbReference>
<dbReference type="InterPro" id="IPR036388">
    <property type="entry name" value="WH-like_DNA-bd_sf"/>
</dbReference>
<dbReference type="CDD" id="cd06171">
    <property type="entry name" value="Sigma70_r4"/>
    <property type="match status" value="1"/>
</dbReference>
<dbReference type="InterPro" id="IPR014284">
    <property type="entry name" value="RNA_pol_sigma-70_dom"/>
</dbReference>
<evidence type="ECO:0000256" key="2">
    <source>
        <dbReference type="ARBA" id="ARBA00023015"/>
    </source>
</evidence>
<feature type="domain" description="RNA polymerase sigma factor 70 region 4 type 2" evidence="6">
    <location>
        <begin position="139"/>
        <end position="189"/>
    </location>
</feature>
<dbReference type="EMBL" id="REFR01000015">
    <property type="protein sequence ID" value="RMB01879.1"/>
    <property type="molecule type" value="Genomic_DNA"/>
</dbReference>
<dbReference type="PANTHER" id="PTHR43133:SF62">
    <property type="entry name" value="RNA POLYMERASE SIGMA FACTOR SIGZ"/>
    <property type="match status" value="1"/>
</dbReference>
<dbReference type="SUPFAM" id="SSF88659">
    <property type="entry name" value="Sigma3 and sigma4 domains of RNA polymerase sigma factors"/>
    <property type="match status" value="1"/>
</dbReference>
<dbReference type="NCBIfam" id="TIGR02937">
    <property type="entry name" value="sigma70-ECF"/>
    <property type="match status" value="1"/>
</dbReference>
<evidence type="ECO:0000256" key="1">
    <source>
        <dbReference type="ARBA" id="ARBA00010641"/>
    </source>
</evidence>
<dbReference type="GO" id="GO:0006352">
    <property type="term" value="P:DNA-templated transcription initiation"/>
    <property type="evidence" value="ECO:0007669"/>
    <property type="project" value="InterPro"/>
</dbReference>
<evidence type="ECO:0000259" key="6">
    <source>
        <dbReference type="Pfam" id="PF08281"/>
    </source>
</evidence>
<protein>
    <submittedName>
        <fullName evidence="7">RNA polymerase sigma-70 factor (ECF subfamily)</fullName>
    </submittedName>
</protein>
<dbReference type="GO" id="GO:0016987">
    <property type="term" value="F:sigma factor activity"/>
    <property type="evidence" value="ECO:0007669"/>
    <property type="project" value="UniProtKB-KW"/>
</dbReference>
<dbReference type="FunCoup" id="A0A3M0C463">
    <property type="interactions" value="280"/>
</dbReference>
<dbReference type="PANTHER" id="PTHR43133">
    <property type="entry name" value="RNA POLYMERASE ECF-TYPE SIGMA FACTO"/>
    <property type="match status" value="1"/>
</dbReference>
<dbReference type="InterPro" id="IPR013324">
    <property type="entry name" value="RNA_pol_sigma_r3/r4-like"/>
</dbReference>
<dbReference type="Gene3D" id="1.10.10.10">
    <property type="entry name" value="Winged helix-like DNA-binding domain superfamily/Winged helix DNA-binding domain"/>
    <property type="match status" value="1"/>
</dbReference>